<dbReference type="InterPro" id="IPR010992">
    <property type="entry name" value="IHF-like_DNA-bd_dom_sf"/>
</dbReference>
<dbReference type="Pfam" id="PF00216">
    <property type="entry name" value="Bac_DNA_binding"/>
    <property type="match status" value="1"/>
</dbReference>
<evidence type="ECO:0000313" key="2">
    <source>
        <dbReference type="Proteomes" id="UP000670475"/>
    </source>
</evidence>
<dbReference type="Proteomes" id="UP000670475">
    <property type="component" value="Unassembled WGS sequence"/>
</dbReference>
<protein>
    <submittedName>
        <fullName evidence="1">HU family DNA-binding protein</fullName>
    </submittedName>
</protein>
<dbReference type="InterPro" id="IPR000119">
    <property type="entry name" value="Hist_DNA-bd"/>
</dbReference>
<keyword evidence="2" id="KW-1185">Reference proteome</keyword>
<dbReference type="GO" id="GO:0003677">
    <property type="term" value="F:DNA binding"/>
    <property type="evidence" value="ECO:0007669"/>
    <property type="project" value="UniProtKB-KW"/>
</dbReference>
<sequence>MDKKELIEATLPKTGGGISADAVETVIDALFGTVETPGSIAEAVKAGEHVTLLGFGGFEPAEGDPSSAVRLRPGKALVAFMHSN</sequence>
<dbReference type="Gene3D" id="4.10.520.10">
    <property type="entry name" value="IHF-like DNA-binding proteins"/>
    <property type="match status" value="1"/>
</dbReference>
<dbReference type="GO" id="GO:0030527">
    <property type="term" value="F:structural constituent of chromatin"/>
    <property type="evidence" value="ECO:0007669"/>
    <property type="project" value="InterPro"/>
</dbReference>
<gene>
    <name evidence="1" type="ORF">JFN87_06440</name>
</gene>
<name>A0A940MCJ2_9ACTN</name>
<dbReference type="AlphaFoldDB" id="A0A940MCJ2"/>
<reference evidence="1" key="1">
    <citation type="submission" date="2021-03" db="EMBL/GenBank/DDBJ databases">
        <title>Whole genome sequence of Streptomyces bomunensis MMS17-BM035.</title>
        <authorList>
            <person name="Lee J.H."/>
        </authorList>
    </citation>
    <scope>NUCLEOTIDE SEQUENCE</scope>
    <source>
        <strain evidence="1">MMS17-BM035</strain>
    </source>
</reference>
<organism evidence="1 2">
    <name type="scientific">Streptomyces montanisoli</name>
    <dbReference type="NCBI Taxonomy" id="2798581"/>
    <lineage>
        <taxon>Bacteria</taxon>
        <taxon>Bacillati</taxon>
        <taxon>Actinomycetota</taxon>
        <taxon>Actinomycetes</taxon>
        <taxon>Kitasatosporales</taxon>
        <taxon>Streptomycetaceae</taxon>
        <taxon>Streptomyces</taxon>
    </lineage>
</organism>
<keyword evidence="1" id="KW-0238">DNA-binding</keyword>
<dbReference type="EMBL" id="JAGIQL010000016">
    <property type="protein sequence ID" value="MBP0457137.1"/>
    <property type="molecule type" value="Genomic_DNA"/>
</dbReference>
<dbReference type="SUPFAM" id="SSF47729">
    <property type="entry name" value="IHF-like DNA-binding proteins"/>
    <property type="match status" value="1"/>
</dbReference>
<proteinExistence type="predicted"/>
<accession>A0A940MCJ2</accession>
<dbReference type="RefSeq" id="WP_209338915.1">
    <property type="nucleotide sequence ID" value="NZ_JAGIQL010000016.1"/>
</dbReference>
<comment type="caution">
    <text evidence="1">The sequence shown here is derived from an EMBL/GenBank/DDBJ whole genome shotgun (WGS) entry which is preliminary data.</text>
</comment>
<evidence type="ECO:0000313" key="1">
    <source>
        <dbReference type="EMBL" id="MBP0457137.1"/>
    </source>
</evidence>